<dbReference type="InterPro" id="IPR002938">
    <property type="entry name" value="FAD-bd"/>
</dbReference>
<evidence type="ECO:0000313" key="2">
    <source>
        <dbReference type="EMBL" id="TCP47935.1"/>
    </source>
</evidence>
<dbReference type="AlphaFoldDB" id="A0A4R2QLR4"/>
<dbReference type="Gene3D" id="3.30.9.10">
    <property type="entry name" value="D-Amino Acid Oxidase, subunit A, domain 2"/>
    <property type="match status" value="1"/>
</dbReference>
<dbReference type="Pfam" id="PF01494">
    <property type="entry name" value="FAD_binding_3"/>
    <property type="match status" value="1"/>
</dbReference>
<dbReference type="Proteomes" id="UP000294911">
    <property type="component" value="Unassembled WGS sequence"/>
</dbReference>
<dbReference type="InterPro" id="IPR036188">
    <property type="entry name" value="FAD/NAD-bd_sf"/>
</dbReference>
<protein>
    <submittedName>
        <fullName evidence="2">2-polyprenyl-6-methoxyphenol hydroxylase-like FAD-dependent oxidoreductase</fullName>
    </submittedName>
</protein>
<evidence type="ECO:0000259" key="1">
    <source>
        <dbReference type="Pfam" id="PF01494"/>
    </source>
</evidence>
<feature type="domain" description="FAD-binding" evidence="1">
    <location>
        <begin position="28"/>
        <end position="359"/>
    </location>
</feature>
<dbReference type="PANTHER" id="PTHR46865:SF2">
    <property type="entry name" value="MONOOXYGENASE"/>
    <property type="match status" value="1"/>
</dbReference>
<gene>
    <name evidence="2" type="ORF">EV191_111140</name>
</gene>
<dbReference type="InterPro" id="IPR051704">
    <property type="entry name" value="FAD_aromatic-hydroxylase"/>
</dbReference>
<reference evidence="2 3" key="1">
    <citation type="submission" date="2019-03" db="EMBL/GenBank/DDBJ databases">
        <title>Genomic Encyclopedia of Type Strains, Phase IV (KMG-IV): sequencing the most valuable type-strain genomes for metagenomic binning, comparative biology and taxonomic classification.</title>
        <authorList>
            <person name="Goeker M."/>
        </authorList>
    </citation>
    <scope>NUCLEOTIDE SEQUENCE [LARGE SCALE GENOMIC DNA]</scope>
    <source>
        <strain evidence="2 3">DSM 45765</strain>
    </source>
</reference>
<dbReference type="SUPFAM" id="SSF51905">
    <property type="entry name" value="FAD/NAD(P)-binding domain"/>
    <property type="match status" value="1"/>
</dbReference>
<proteinExistence type="predicted"/>
<dbReference type="GO" id="GO:0071949">
    <property type="term" value="F:FAD binding"/>
    <property type="evidence" value="ECO:0007669"/>
    <property type="project" value="InterPro"/>
</dbReference>
<evidence type="ECO:0000313" key="3">
    <source>
        <dbReference type="Proteomes" id="UP000294911"/>
    </source>
</evidence>
<dbReference type="EMBL" id="SLXQ01000011">
    <property type="protein sequence ID" value="TCP47935.1"/>
    <property type="molecule type" value="Genomic_DNA"/>
</dbReference>
<keyword evidence="3" id="KW-1185">Reference proteome</keyword>
<dbReference type="PRINTS" id="PR00420">
    <property type="entry name" value="RNGMNOXGNASE"/>
</dbReference>
<organism evidence="2 3">
    <name type="scientific">Tamaricihabitans halophyticus</name>
    <dbReference type="NCBI Taxonomy" id="1262583"/>
    <lineage>
        <taxon>Bacteria</taxon>
        <taxon>Bacillati</taxon>
        <taxon>Actinomycetota</taxon>
        <taxon>Actinomycetes</taxon>
        <taxon>Pseudonocardiales</taxon>
        <taxon>Pseudonocardiaceae</taxon>
        <taxon>Tamaricihabitans</taxon>
    </lineage>
</organism>
<accession>A0A4R2QLR4</accession>
<sequence length="427" mass="46863">MPAALPTVELDRKTTSEMETSVTSRVQNVLISGCGVAGPALAYWLHRYGFTPTVVERAPQIRTGGYRLQLDAIVQEPLNRLGILSEARAVGGGLVSMRLISGPNNRAATYPASPSDTSLAIRRGDLSELIYRRSKDTVEYIFGDAITAIEQRPGGARVEFEHAPAREFDLVIGADGLHSTVRELVFGTKDRFLRYMDSYLFLTAIDNYLGVRDLLTVRREHRRGSALTTFPGNEELELLFMVRTHEPPGPGPRDEQTQKQLMDSAFAADGWEAPTMLHKMWDASDYYFGRVAQVRMDRWVQGRVALVGDAGYCPDPMTGAGTASALVGACVLAGELAAAGGDHSIALPSYQSKVAKFVRGNQDFVDTSLDLFASAAKDDKRFRMENLMYSGMLRAAALAARFGVDATGYSRATKQIQLPDYSQYVTR</sequence>
<dbReference type="PANTHER" id="PTHR46865">
    <property type="entry name" value="OXIDOREDUCTASE-RELATED"/>
    <property type="match status" value="1"/>
</dbReference>
<name>A0A4R2QLR4_9PSEU</name>
<comment type="caution">
    <text evidence="2">The sequence shown here is derived from an EMBL/GenBank/DDBJ whole genome shotgun (WGS) entry which is preliminary data.</text>
</comment>
<dbReference type="Gene3D" id="3.50.50.60">
    <property type="entry name" value="FAD/NAD(P)-binding domain"/>
    <property type="match status" value="1"/>
</dbReference>